<dbReference type="Pfam" id="PF09312">
    <property type="entry name" value="SurA_N"/>
    <property type="match status" value="1"/>
</dbReference>
<evidence type="ECO:0000256" key="5">
    <source>
        <dbReference type="ARBA" id="ARBA00023186"/>
    </source>
</evidence>
<dbReference type="RefSeq" id="WP_168031152.1">
    <property type="nucleotide sequence ID" value="NZ_JAAVNE010000019.1"/>
</dbReference>
<feature type="domain" description="PpiC" evidence="11">
    <location>
        <begin position="189"/>
        <end position="287"/>
    </location>
</feature>
<evidence type="ECO:0000256" key="6">
    <source>
        <dbReference type="ARBA" id="ARBA00023235"/>
    </source>
</evidence>
<dbReference type="Proteomes" id="UP000787635">
    <property type="component" value="Unassembled WGS sequence"/>
</dbReference>
<name>A0ABX1EA23_9PROT</name>
<dbReference type="PROSITE" id="PS50198">
    <property type="entry name" value="PPIC_PPIASE_2"/>
    <property type="match status" value="1"/>
</dbReference>
<dbReference type="PANTHER" id="PTHR47637">
    <property type="entry name" value="CHAPERONE SURA"/>
    <property type="match status" value="1"/>
</dbReference>
<protein>
    <recommendedName>
        <fullName evidence="1">Parvulin-like PPIase</fullName>
    </recommendedName>
    <alternativeName>
        <fullName evidence="7">Peptidyl-prolyl cis-trans isomerase plp</fullName>
    </alternativeName>
    <alternativeName>
        <fullName evidence="8">Rotamase plp</fullName>
    </alternativeName>
</protein>
<dbReference type="Gene3D" id="3.10.50.40">
    <property type="match status" value="1"/>
</dbReference>
<evidence type="ECO:0000256" key="3">
    <source>
        <dbReference type="ARBA" id="ARBA00022764"/>
    </source>
</evidence>
<keyword evidence="4 9" id="KW-0697">Rotamase</keyword>
<keyword evidence="2 10" id="KW-0732">Signal</keyword>
<dbReference type="EMBL" id="JAAVNE010000019">
    <property type="protein sequence ID" value="NKC31780.1"/>
    <property type="molecule type" value="Genomic_DNA"/>
</dbReference>
<evidence type="ECO:0000256" key="9">
    <source>
        <dbReference type="PROSITE-ProRule" id="PRU00278"/>
    </source>
</evidence>
<dbReference type="InterPro" id="IPR000297">
    <property type="entry name" value="PPIase_PpiC"/>
</dbReference>
<gene>
    <name evidence="12" type="ORF">HEQ75_13025</name>
</gene>
<dbReference type="InterPro" id="IPR027304">
    <property type="entry name" value="Trigger_fact/SurA_dom_sf"/>
</dbReference>
<dbReference type="InterPro" id="IPR046357">
    <property type="entry name" value="PPIase_dom_sf"/>
</dbReference>
<keyword evidence="13" id="KW-1185">Reference proteome</keyword>
<keyword evidence="5" id="KW-0143">Chaperone</keyword>
<evidence type="ECO:0000256" key="10">
    <source>
        <dbReference type="SAM" id="SignalP"/>
    </source>
</evidence>
<dbReference type="InterPro" id="IPR015391">
    <property type="entry name" value="SurA_N"/>
</dbReference>
<evidence type="ECO:0000313" key="12">
    <source>
        <dbReference type="EMBL" id="NKC31780.1"/>
    </source>
</evidence>
<dbReference type="Gene3D" id="1.10.4030.10">
    <property type="entry name" value="Porin chaperone SurA, peptide-binding domain"/>
    <property type="match status" value="1"/>
</dbReference>
<evidence type="ECO:0000256" key="1">
    <source>
        <dbReference type="ARBA" id="ARBA00018370"/>
    </source>
</evidence>
<proteinExistence type="predicted"/>
<organism evidence="12 13">
    <name type="scientific">Falsiroseomonas selenitidurans</name>
    <dbReference type="NCBI Taxonomy" id="2716335"/>
    <lineage>
        <taxon>Bacteria</taxon>
        <taxon>Pseudomonadati</taxon>
        <taxon>Pseudomonadota</taxon>
        <taxon>Alphaproteobacteria</taxon>
        <taxon>Acetobacterales</taxon>
        <taxon>Roseomonadaceae</taxon>
        <taxon>Falsiroseomonas</taxon>
    </lineage>
</organism>
<keyword evidence="6 9" id="KW-0413">Isomerase</keyword>
<dbReference type="PANTHER" id="PTHR47637:SF1">
    <property type="entry name" value="CHAPERONE SURA"/>
    <property type="match status" value="1"/>
</dbReference>
<accession>A0ABX1EA23</accession>
<evidence type="ECO:0000256" key="8">
    <source>
        <dbReference type="ARBA" id="ARBA00031484"/>
    </source>
</evidence>
<evidence type="ECO:0000256" key="7">
    <source>
        <dbReference type="ARBA" id="ARBA00030642"/>
    </source>
</evidence>
<evidence type="ECO:0000256" key="2">
    <source>
        <dbReference type="ARBA" id="ARBA00022729"/>
    </source>
</evidence>
<feature type="signal peptide" evidence="10">
    <location>
        <begin position="1"/>
        <end position="20"/>
    </location>
</feature>
<evidence type="ECO:0000259" key="11">
    <source>
        <dbReference type="PROSITE" id="PS50198"/>
    </source>
</evidence>
<reference evidence="12 13" key="1">
    <citation type="submission" date="2020-03" db="EMBL/GenBank/DDBJ databases">
        <title>Roseomonas selenitidurans sp. nov. isolated from urban soil.</title>
        <authorList>
            <person name="Liu H."/>
        </authorList>
    </citation>
    <scope>NUCLEOTIDE SEQUENCE [LARGE SCALE GENOMIC DNA]</scope>
    <source>
        <strain evidence="12 13">BU-1</strain>
    </source>
</reference>
<dbReference type="InterPro" id="IPR050280">
    <property type="entry name" value="OMP_Chaperone_SurA"/>
</dbReference>
<dbReference type="SUPFAM" id="SSF54534">
    <property type="entry name" value="FKBP-like"/>
    <property type="match status" value="2"/>
</dbReference>
<dbReference type="Pfam" id="PF00639">
    <property type="entry name" value="Rotamase"/>
    <property type="match status" value="1"/>
</dbReference>
<keyword evidence="3" id="KW-0574">Periplasm</keyword>
<evidence type="ECO:0000256" key="4">
    <source>
        <dbReference type="ARBA" id="ARBA00023110"/>
    </source>
</evidence>
<sequence>MRHPARALLLLSALAGSALATPPALAQGSARPAVQGAAGANAPWVNSIVAVVNGDIVTRADVDGRRRLFALNAGLTITPEVLQRLTPQVTRLLVDERLRMQEIQRRRIPVRDADIAQAVEELERRNGLPAGGLVAQLRRAGVEPRVLYDQIRVQIGWARLIRQLLGPQANPAEAAVAELIASQRARTGQPEFLVSEIFIPVDDPGEEAEVRSFVDEVVSQLRRGVPFPVAATQFSQAQTALQGGDLGWVGAEALDQEVAAIVTQMPPGAVSNAIRVPGGFQIVALRQRREVGRDMATILTLRQAFFPFSQPLNPNSPTPQQVQTVERARNLAGSARGCEAVEAAARAAGSGRDPNPGEVRLEAIQPPPLRQLIAGLTPGRASQPVIAPDGVAVIMVCTRETRNQAELTPDAARQQLVRDRVELLSRQLQRDLRRRAQIEMRS</sequence>
<comment type="caution">
    <text evidence="12">The sequence shown here is derived from an EMBL/GenBank/DDBJ whole genome shotgun (WGS) entry which is preliminary data.</text>
</comment>
<evidence type="ECO:0000313" key="13">
    <source>
        <dbReference type="Proteomes" id="UP000787635"/>
    </source>
</evidence>
<dbReference type="SUPFAM" id="SSF109998">
    <property type="entry name" value="Triger factor/SurA peptide-binding domain-like"/>
    <property type="match status" value="1"/>
</dbReference>
<feature type="chain" id="PRO_5045775124" description="Parvulin-like PPIase" evidence="10">
    <location>
        <begin position="21"/>
        <end position="442"/>
    </location>
</feature>